<keyword evidence="2" id="KW-1185">Reference proteome</keyword>
<reference evidence="1" key="1">
    <citation type="journal article" date="2014" name="Genome Biol.">
        <title>Transcriptome and methylome profiling reveals relics of genome dominance in the mesopolyploid Brassica oleracea.</title>
        <authorList>
            <person name="Parkin I.A."/>
            <person name="Koh C."/>
            <person name="Tang H."/>
            <person name="Robinson S.J."/>
            <person name="Kagale S."/>
            <person name="Clarke W.E."/>
            <person name="Town C.D."/>
            <person name="Nixon J."/>
            <person name="Krishnakumar V."/>
            <person name="Bidwell S.L."/>
            <person name="Denoeud F."/>
            <person name="Belcram H."/>
            <person name="Links M.G."/>
            <person name="Just J."/>
            <person name="Clarke C."/>
            <person name="Bender T."/>
            <person name="Huebert T."/>
            <person name="Mason A.S."/>
            <person name="Pires J.C."/>
            <person name="Barker G."/>
            <person name="Moore J."/>
            <person name="Walley P.G."/>
            <person name="Manoli S."/>
            <person name="Batley J."/>
            <person name="Edwards D."/>
            <person name="Nelson M.N."/>
            <person name="Wang X."/>
            <person name="Paterson A.H."/>
            <person name="King G."/>
            <person name="Bancroft I."/>
            <person name="Chalhoub B."/>
            <person name="Sharpe A.G."/>
        </authorList>
    </citation>
    <scope>NUCLEOTIDE SEQUENCE [LARGE SCALE GENOMIC DNA]</scope>
    <source>
        <strain evidence="1">cv. TO1000</strain>
    </source>
</reference>
<protein>
    <submittedName>
        <fullName evidence="1">Uncharacterized protein</fullName>
    </submittedName>
</protein>
<sequence>MVVIPVTLKGSNYLHWTRLAKTAFGGRGLWEIVEEGMPQKKTILGEDGKEVVLADAGAKKKCQDD</sequence>
<accession>A0A0D3A0B5</accession>
<dbReference type="EnsemblPlants" id="Bo17261s010.1">
    <property type="protein sequence ID" value="Bo17261s010.1"/>
    <property type="gene ID" value="Bo17261s010"/>
</dbReference>
<dbReference type="HOGENOM" id="CLU_2852808_0_0_1"/>
<evidence type="ECO:0000313" key="1">
    <source>
        <dbReference type="EnsemblPlants" id="Bo17261s010.1"/>
    </source>
</evidence>
<organism evidence="1 2">
    <name type="scientific">Brassica oleracea var. oleracea</name>
    <dbReference type="NCBI Taxonomy" id="109376"/>
    <lineage>
        <taxon>Eukaryota</taxon>
        <taxon>Viridiplantae</taxon>
        <taxon>Streptophyta</taxon>
        <taxon>Embryophyta</taxon>
        <taxon>Tracheophyta</taxon>
        <taxon>Spermatophyta</taxon>
        <taxon>Magnoliopsida</taxon>
        <taxon>eudicotyledons</taxon>
        <taxon>Gunneridae</taxon>
        <taxon>Pentapetalae</taxon>
        <taxon>rosids</taxon>
        <taxon>malvids</taxon>
        <taxon>Brassicales</taxon>
        <taxon>Brassicaceae</taxon>
        <taxon>Brassiceae</taxon>
        <taxon>Brassica</taxon>
    </lineage>
</organism>
<reference evidence="1" key="2">
    <citation type="submission" date="2015-06" db="UniProtKB">
        <authorList>
            <consortium name="EnsemblPlants"/>
        </authorList>
    </citation>
    <scope>IDENTIFICATION</scope>
</reference>
<evidence type="ECO:0000313" key="2">
    <source>
        <dbReference type="Proteomes" id="UP000032141"/>
    </source>
</evidence>
<dbReference type="Gramene" id="Bo17261s010.1">
    <property type="protein sequence ID" value="Bo17261s010.1"/>
    <property type="gene ID" value="Bo17261s010"/>
</dbReference>
<proteinExistence type="predicted"/>
<dbReference type="AlphaFoldDB" id="A0A0D3A0B5"/>
<dbReference type="Proteomes" id="UP000032141">
    <property type="component" value="Unassembled WGS sequence"/>
</dbReference>
<name>A0A0D3A0B5_BRAOL</name>